<dbReference type="Gene3D" id="2.130.10.80">
    <property type="entry name" value="Galactose oxidase/kelch, beta-propeller"/>
    <property type="match status" value="1"/>
</dbReference>
<feature type="domain" description="Galactose oxidase-like Early set" evidence="3">
    <location>
        <begin position="434"/>
        <end position="533"/>
    </location>
</feature>
<name>F4SA70_MELLP</name>
<dbReference type="HOGENOM" id="CLU_009630_2_1_1"/>
<keyword evidence="5" id="KW-1185">Reference proteome</keyword>
<dbReference type="STRING" id="747676.F4SA70"/>
<accession>F4SA70</accession>
<dbReference type="eggNOG" id="ENOG502QPS4">
    <property type="taxonomic scope" value="Eukaryota"/>
</dbReference>
<evidence type="ECO:0000313" key="5">
    <source>
        <dbReference type="Proteomes" id="UP000001072"/>
    </source>
</evidence>
<evidence type="ECO:0000259" key="3">
    <source>
        <dbReference type="Pfam" id="PF09118"/>
    </source>
</evidence>
<dbReference type="InterPro" id="IPR014756">
    <property type="entry name" value="Ig_E-set"/>
</dbReference>
<sequence length="537" mass="57737">SEAWTLEQKGNTGVSAMQLSVISDTEAIVIDKVEHNPLTTQGHPSWAAIYNLDTHAVRALNPTSNTFCAAGSFLGNGTLINVGGNAVVEGKTGTPTFGDLNGLRSIRFFTPCKDGQCDIVEFPDALRLTSARWYPTVTRLPDGSVMIMGGSKGGGWKNKAGSNNPSIEYFPPKKLDFAPKSPQVPIHSPFLVKTLASNLYPILITLPMPDMVFAAANNDAMLYSWRTGVERPLPSFPNGVRVSYPFTGTGIILPLTYRNAYQPEVLICGGSSIADSLTQAEVKASDPASDQCVRMVLTDRGIAKGWEVEKMPQPRVMPDAVMMPDGKVLIVNGGMSGTAGYGNLPDKIGNSNADHPAFRPVLYDPAAPLGSRFSSVNMPTSTIARLYHSVATLTPSGQVMIAGSNPNGDITKTKYPTEYRVEWLSPPYITAPGRPSIATVPSIADFSQMIKVAMSSAVPLEKKNVMVVLIDLGFVTHSVHMNSRWVELKSKLGSGRDHLSVQIPTSPEVYPPGYGWIFVVIDGIASKGRRLMIGTGR</sequence>
<dbReference type="InterPro" id="IPR013783">
    <property type="entry name" value="Ig-like_fold"/>
</dbReference>
<dbReference type="Pfam" id="PF07250">
    <property type="entry name" value="Glyoxal_oxid_N"/>
    <property type="match status" value="1"/>
</dbReference>
<dbReference type="GeneID" id="18926909"/>
<feature type="non-terminal residue" evidence="4">
    <location>
        <position position="1"/>
    </location>
</feature>
<dbReference type="AlphaFoldDB" id="F4SA70"/>
<dbReference type="InterPro" id="IPR037293">
    <property type="entry name" value="Gal_Oxidase_central_sf"/>
</dbReference>
<dbReference type="RefSeq" id="XP_007418268.1">
    <property type="nucleotide sequence ID" value="XM_007418206.1"/>
</dbReference>
<evidence type="ECO:0008006" key="6">
    <source>
        <dbReference type="Google" id="ProtNLM"/>
    </source>
</evidence>
<dbReference type="Pfam" id="PF09118">
    <property type="entry name" value="GO-like_E_set"/>
    <property type="match status" value="1"/>
</dbReference>
<dbReference type="PANTHER" id="PTHR32208">
    <property type="entry name" value="SECRETED PROTEIN-RELATED"/>
    <property type="match status" value="1"/>
</dbReference>
<dbReference type="InterPro" id="IPR011043">
    <property type="entry name" value="Gal_Oxase/kelch_b-propeller"/>
</dbReference>
<dbReference type="PANTHER" id="PTHR32208:SF96">
    <property type="entry name" value="GLYOXAL OXIDASE"/>
    <property type="match status" value="1"/>
</dbReference>
<dbReference type="CDD" id="cd02851">
    <property type="entry name" value="E_set_GO_C"/>
    <property type="match status" value="1"/>
</dbReference>
<dbReference type="SUPFAM" id="SSF81296">
    <property type="entry name" value="E set domains"/>
    <property type="match status" value="1"/>
</dbReference>
<keyword evidence="1" id="KW-0732">Signal</keyword>
<protein>
    <recommendedName>
        <fullName evidence="6">Glyoxal oxidase</fullName>
    </recommendedName>
</protein>
<organism evidence="5">
    <name type="scientific">Melampsora larici-populina (strain 98AG31 / pathotype 3-4-7)</name>
    <name type="common">Poplar leaf rust fungus</name>
    <dbReference type="NCBI Taxonomy" id="747676"/>
    <lineage>
        <taxon>Eukaryota</taxon>
        <taxon>Fungi</taxon>
        <taxon>Dikarya</taxon>
        <taxon>Basidiomycota</taxon>
        <taxon>Pucciniomycotina</taxon>
        <taxon>Pucciniomycetes</taxon>
        <taxon>Pucciniales</taxon>
        <taxon>Melampsoraceae</taxon>
        <taxon>Melampsora</taxon>
    </lineage>
</organism>
<feature type="non-terminal residue" evidence="4">
    <location>
        <position position="537"/>
    </location>
</feature>
<dbReference type="Proteomes" id="UP000001072">
    <property type="component" value="Unassembled WGS sequence"/>
</dbReference>
<dbReference type="KEGG" id="mlr:MELLADRAFT_23337"/>
<evidence type="ECO:0000313" key="4">
    <source>
        <dbReference type="EMBL" id="EGF98402.1"/>
    </source>
</evidence>
<dbReference type="InParanoid" id="F4SA70"/>
<proteinExistence type="predicted"/>
<dbReference type="Gene3D" id="2.60.40.10">
    <property type="entry name" value="Immunoglobulins"/>
    <property type="match status" value="1"/>
</dbReference>
<reference evidence="5" key="1">
    <citation type="journal article" date="2011" name="Proc. Natl. Acad. Sci. U.S.A.">
        <title>Obligate biotrophy features unraveled by the genomic analysis of rust fungi.</title>
        <authorList>
            <person name="Duplessis S."/>
            <person name="Cuomo C.A."/>
            <person name="Lin Y.-C."/>
            <person name="Aerts A."/>
            <person name="Tisserant E."/>
            <person name="Veneault-Fourrey C."/>
            <person name="Joly D.L."/>
            <person name="Hacquard S."/>
            <person name="Amselem J."/>
            <person name="Cantarel B.L."/>
            <person name="Chiu R."/>
            <person name="Coutinho P.M."/>
            <person name="Feau N."/>
            <person name="Field M."/>
            <person name="Frey P."/>
            <person name="Gelhaye E."/>
            <person name="Goldberg J."/>
            <person name="Grabherr M.G."/>
            <person name="Kodira C.D."/>
            <person name="Kohler A."/>
            <person name="Kuees U."/>
            <person name="Lindquist E.A."/>
            <person name="Lucas S.M."/>
            <person name="Mago R."/>
            <person name="Mauceli E."/>
            <person name="Morin E."/>
            <person name="Murat C."/>
            <person name="Pangilinan J.L."/>
            <person name="Park R."/>
            <person name="Pearson M."/>
            <person name="Quesneville H."/>
            <person name="Rouhier N."/>
            <person name="Sakthikumar S."/>
            <person name="Salamov A.A."/>
            <person name="Schmutz J."/>
            <person name="Selles B."/>
            <person name="Shapiro H."/>
            <person name="Tanguay P."/>
            <person name="Tuskan G.A."/>
            <person name="Henrissat B."/>
            <person name="Van de Peer Y."/>
            <person name="Rouze P."/>
            <person name="Ellis J.G."/>
            <person name="Dodds P.N."/>
            <person name="Schein J.E."/>
            <person name="Zhong S."/>
            <person name="Hamelin R.C."/>
            <person name="Grigoriev I.V."/>
            <person name="Szabo L.J."/>
            <person name="Martin F."/>
        </authorList>
    </citation>
    <scope>NUCLEOTIDE SEQUENCE [LARGE SCALE GENOMIC DNA]</scope>
    <source>
        <strain evidence="5">98AG31 / pathotype 3-4-7</strain>
    </source>
</reference>
<gene>
    <name evidence="4" type="ORF">MELLADRAFT_23337</name>
</gene>
<dbReference type="EMBL" id="GL883176">
    <property type="protein sequence ID" value="EGF98402.1"/>
    <property type="molecule type" value="Genomic_DNA"/>
</dbReference>
<dbReference type="OrthoDB" id="2019572at2759"/>
<dbReference type="InterPro" id="IPR015202">
    <property type="entry name" value="GO-like_E_set"/>
</dbReference>
<evidence type="ECO:0000259" key="2">
    <source>
        <dbReference type="Pfam" id="PF07250"/>
    </source>
</evidence>
<dbReference type="InterPro" id="IPR009880">
    <property type="entry name" value="Glyoxal_oxidase_N"/>
</dbReference>
<feature type="domain" description="Glyoxal oxidase N-terminal" evidence="2">
    <location>
        <begin position="47"/>
        <end position="428"/>
    </location>
</feature>
<dbReference type="SUPFAM" id="SSF50965">
    <property type="entry name" value="Galactose oxidase, central domain"/>
    <property type="match status" value="1"/>
</dbReference>
<evidence type="ECO:0000256" key="1">
    <source>
        <dbReference type="ARBA" id="ARBA00022729"/>
    </source>
</evidence>
<dbReference type="VEuPathDB" id="FungiDB:MELLADRAFT_23337"/>